<sequence length="285" mass="32234">MSQLSTRIFLGAKLAKDTSWQKNTKEYTNELFLAVREIRAWPEWSRPYVHWPVIDKRIAEVREAMRSGGEMPQDAIAWAYQTAQAKGTAYDAAHVQLAFSMASVLTTSDLFATLLLRLCRSPEWVQPLREEIEQAAAGGWEKTSPYKMKLADSILTETQRVKPLGVLLTHRYATEDVTAPDGTFIPKGALVASNMSRMWDHTVFPDPDDWQPDRFLKLREQPGKEHSAQLVTTSTEGMGFGLGTHACPGRFFAASNMKVMLAYLLRNYEFERADDGVDAFPHFIE</sequence>
<dbReference type="GO" id="GO:0004497">
    <property type="term" value="F:monooxygenase activity"/>
    <property type="evidence" value="ECO:0007669"/>
    <property type="project" value="UniProtKB-KW"/>
</dbReference>
<dbReference type="AlphaFoldDB" id="A0A2P5HG25"/>
<dbReference type="Gene3D" id="1.10.630.10">
    <property type="entry name" value="Cytochrome P450"/>
    <property type="match status" value="1"/>
</dbReference>
<evidence type="ECO:0000256" key="5">
    <source>
        <dbReference type="ARBA" id="ARBA00023002"/>
    </source>
</evidence>
<dbReference type="InterPro" id="IPR017972">
    <property type="entry name" value="Cyt_P450_CS"/>
</dbReference>
<comment type="caution">
    <text evidence="10">The sequence shown here is derived from an EMBL/GenBank/DDBJ whole genome shotgun (WGS) entry which is preliminary data.</text>
</comment>
<dbReference type="InterPro" id="IPR036396">
    <property type="entry name" value="Cyt_P450_sf"/>
</dbReference>
<evidence type="ECO:0000256" key="7">
    <source>
        <dbReference type="ARBA" id="ARBA00023033"/>
    </source>
</evidence>
<dbReference type="PROSITE" id="PS00086">
    <property type="entry name" value="CYTOCHROME_P450"/>
    <property type="match status" value="1"/>
</dbReference>
<organism evidence="10 11">
    <name type="scientific">Diaporthe helianthi</name>
    <dbReference type="NCBI Taxonomy" id="158607"/>
    <lineage>
        <taxon>Eukaryota</taxon>
        <taxon>Fungi</taxon>
        <taxon>Dikarya</taxon>
        <taxon>Ascomycota</taxon>
        <taxon>Pezizomycotina</taxon>
        <taxon>Sordariomycetes</taxon>
        <taxon>Sordariomycetidae</taxon>
        <taxon>Diaporthales</taxon>
        <taxon>Diaporthaceae</taxon>
        <taxon>Diaporthe</taxon>
    </lineage>
</organism>
<dbReference type="GO" id="GO:0020037">
    <property type="term" value="F:heme binding"/>
    <property type="evidence" value="ECO:0007669"/>
    <property type="project" value="InterPro"/>
</dbReference>
<keyword evidence="5 9" id="KW-0560">Oxidoreductase</keyword>
<dbReference type="Proteomes" id="UP000094444">
    <property type="component" value="Unassembled WGS sequence"/>
</dbReference>
<feature type="binding site" description="axial binding residue" evidence="8">
    <location>
        <position position="247"/>
    </location>
    <ligand>
        <name>heme</name>
        <dbReference type="ChEBI" id="CHEBI:30413"/>
    </ligand>
    <ligandPart>
        <name>Fe</name>
        <dbReference type="ChEBI" id="CHEBI:18248"/>
    </ligandPart>
</feature>
<dbReference type="EMBL" id="MAVT02002566">
    <property type="protein sequence ID" value="POS69184.1"/>
    <property type="molecule type" value="Genomic_DNA"/>
</dbReference>
<evidence type="ECO:0000256" key="2">
    <source>
        <dbReference type="ARBA" id="ARBA00010617"/>
    </source>
</evidence>
<evidence type="ECO:0000256" key="6">
    <source>
        <dbReference type="ARBA" id="ARBA00023004"/>
    </source>
</evidence>
<keyword evidence="4 8" id="KW-0479">Metal-binding</keyword>
<dbReference type="PANTHER" id="PTHR46206:SF2">
    <property type="entry name" value="CYTOCHROME P450 MONOOXYGENASE AUSG-RELATED"/>
    <property type="match status" value="1"/>
</dbReference>
<keyword evidence="6 8" id="KW-0408">Iron</keyword>
<evidence type="ECO:0000313" key="10">
    <source>
        <dbReference type="EMBL" id="POS69184.1"/>
    </source>
</evidence>
<gene>
    <name evidence="10" type="ORF">DHEL01_v212422</name>
</gene>
<dbReference type="InParanoid" id="A0A2P5HG25"/>
<dbReference type="GO" id="GO:0005506">
    <property type="term" value="F:iron ion binding"/>
    <property type="evidence" value="ECO:0007669"/>
    <property type="project" value="InterPro"/>
</dbReference>
<accession>A0A2P5HG25</accession>
<evidence type="ECO:0000256" key="3">
    <source>
        <dbReference type="ARBA" id="ARBA00022617"/>
    </source>
</evidence>
<evidence type="ECO:0000256" key="8">
    <source>
        <dbReference type="PIRSR" id="PIRSR602403-1"/>
    </source>
</evidence>
<evidence type="ECO:0000256" key="9">
    <source>
        <dbReference type="RuleBase" id="RU000461"/>
    </source>
</evidence>
<dbReference type="PANTHER" id="PTHR46206">
    <property type="entry name" value="CYTOCHROME P450"/>
    <property type="match status" value="1"/>
</dbReference>
<proteinExistence type="inferred from homology"/>
<dbReference type="GO" id="GO:0016705">
    <property type="term" value="F:oxidoreductase activity, acting on paired donors, with incorporation or reduction of molecular oxygen"/>
    <property type="evidence" value="ECO:0007669"/>
    <property type="project" value="InterPro"/>
</dbReference>
<evidence type="ECO:0000313" key="11">
    <source>
        <dbReference type="Proteomes" id="UP000094444"/>
    </source>
</evidence>
<dbReference type="PRINTS" id="PR00385">
    <property type="entry name" value="P450"/>
</dbReference>
<name>A0A2P5HG25_DIAHE</name>
<dbReference type="Pfam" id="PF00067">
    <property type="entry name" value="p450"/>
    <property type="match status" value="1"/>
</dbReference>
<keyword evidence="3 8" id="KW-0349">Heme</keyword>
<dbReference type="InterPro" id="IPR002403">
    <property type="entry name" value="Cyt_P450_E_grp-IV"/>
</dbReference>
<dbReference type="OrthoDB" id="1844152at2759"/>
<evidence type="ECO:0000256" key="1">
    <source>
        <dbReference type="ARBA" id="ARBA00001971"/>
    </source>
</evidence>
<keyword evidence="11" id="KW-1185">Reference proteome</keyword>
<comment type="similarity">
    <text evidence="2 9">Belongs to the cytochrome P450 family.</text>
</comment>
<dbReference type="SUPFAM" id="SSF48264">
    <property type="entry name" value="Cytochrome P450"/>
    <property type="match status" value="1"/>
</dbReference>
<dbReference type="PRINTS" id="PR00465">
    <property type="entry name" value="EP450IV"/>
</dbReference>
<dbReference type="InterPro" id="IPR001128">
    <property type="entry name" value="Cyt_P450"/>
</dbReference>
<reference evidence="10" key="1">
    <citation type="submission" date="2017-09" db="EMBL/GenBank/DDBJ databases">
        <title>Polyketide synthases of a Diaporthe helianthi virulent isolate.</title>
        <authorList>
            <person name="Baroncelli R."/>
        </authorList>
    </citation>
    <scope>NUCLEOTIDE SEQUENCE [LARGE SCALE GENOMIC DNA]</scope>
    <source>
        <strain evidence="10">7/96</strain>
    </source>
</reference>
<comment type="cofactor">
    <cofactor evidence="1 8">
        <name>heme</name>
        <dbReference type="ChEBI" id="CHEBI:30413"/>
    </cofactor>
</comment>
<keyword evidence="7 9" id="KW-0503">Monooxygenase</keyword>
<dbReference type="CDD" id="cd11041">
    <property type="entry name" value="CYP503A1-like"/>
    <property type="match status" value="1"/>
</dbReference>
<protein>
    <submittedName>
        <fullName evidence="10">P450 monooxygenase</fullName>
    </submittedName>
</protein>
<evidence type="ECO:0000256" key="4">
    <source>
        <dbReference type="ARBA" id="ARBA00022723"/>
    </source>
</evidence>